<evidence type="ECO:0000256" key="2">
    <source>
        <dbReference type="ARBA" id="ARBA00023242"/>
    </source>
</evidence>
<keyword evidence="2" id="KW-0539">Nucleus</keyword>
<dbReference type="Pfam" id="PF02375">
    <property type="entry name" value="JmjN"/>
    <property type="match status" value="1"/>
</dbReference>
<dbReference type="SMART" id="SM00545">
    <property type="entry name" value="JmjN"/>
    <property type="match status" value="1"/>
</dbReference>
<dbReference type="GO" id="GO:0051864">
    <property type="term" value="F:histone H3K36 demethylase activity"/>
    <property type="evidence" value="ECO:0007669"/>
    <property type="project" value="TreeGrafter"/>
</dbReference>
<dbReference type="InterPro" id="IPR013083">
    <property type="entry name" value="Znf_RING/FYVE/PHD"/>
</dbReference>
<dbReference type="Pfam" id="PF02373">
    <property type="entry name" value="JmjC"/>
    <property type="match status" value="1"/>
</dbReference>
<feature type="region of interest" description="Disordered" evidence="3">
    <location>
        <begin position="495"/>
        <end position="533"/>
    </location>
</feature>
<feature type="domain" description="JmjN" evidence="4">
    <location>
        <begin position="126"/>
        <end position="167"/>
    </location>
</feature>
<dbReference type="CDD" id="cd15489">
    <property type="entry name" value="PHD_SF"/>
    <property type="match status" value="1"/>
</dbReference>
<dbReference type="PROSITE" id="PS51184">
    <property type="entry name" value="JMJC"/>
    <property type="match status" value="1"/>
</dbReference>
<dbReference type="GO" id="GO:0005634">
    <property type="term" value="C:nucleus"/>
    <property type="evidence" value="ECO:0007669"/>
    <property type="project" value="UniProtKB-SubCell"/>
</dbReference>
<evidence type="ECO:0000256" key="3">
    <source>
        <dbReference type="SAM" id="MobiDB-lite"/>
    </source>
</evidence>
<feature type="compositionally biased region" description="Basic residues" evidence="3">
    <location>
        <begin position="502"/>
        <end position="512"/>
    </location>
</feature>
<dbReference type="Gene3D" id="2.60.120.650">
    <property type="entry name" value="Cupin"/>
    <property type="match status" value="1"/>
</dbReference>
<feature type="region of interest" description="Disordered" evidence="3">
    <location>
        <begin position="1"/>
        <end position="43"/>
    </location>
</feature>
<feature type="region of interest" description="Disordered" evidence="3">
    <location>
        <begin position="74"/>
        <end position="106"/>
    </location>
</feature>
<sequence length="806" mass="91594">MSFAESIHNNPSIYISPQNCSDPPQYTLKDQNYPPKTDPEENIETTNNEIHNLAELREKSPNEISNIDQVLDDTKIEPHSHYPNSSKKRLSPNSKNDKRIKGNTPLHEPTFCGKKINYYLYPGSQIPVFMPDEEQFEDFQGFIAAIDEFGVDAGLAKVIPPKSWRQELERKIRDDFNKKNKAEVSKKSERINIQQKVDTDLENNDSNTYKPGSNIEGIVVDYKAGTIQLTSKSVYLDNSQPQDKKKFIVKNPTLKYRGIDQITPESAYVNDEILEYNHEVERTYWKNLLIEAPMYGADVSGTIFPSAEEFPNWNIRDLGTILNKVKVGISGVTLPYLYIGTWKATFAWHLEDMDLFSINYVHFGAPKSWFSIPKSSYKRFERCCQGVFADEYKKCKEFMRHKTFHLSPSYLATQGINVNRVVQNAGEFIITFPYGYHAGFNHGFNCAESTNFALGRWVDIGRKASFCKCIPDSVKIDVNSWYGADENSVAIQNTQENSSIIKKTHPKKKRKTSSQNSKRTSNSFTSDLLESKEDTKQKDMSKTLIIPDDVMACCYKPKLFEEEIIQCSDCKMNLHKGCLGSFINNFKTGDPLAPFKCMSCGLLLPTSNPNKKVRRSSRRISQNKTPPQCAHLHCIRFIHNIDINIPENIMIEKLESGDTDDKIKPEILQENSLVPGDLNNDISVNDLLPPKNNGSFTVIVESIKNNIKSPLSNPCTICTYKRKGISGAFVECGFEGCKKLIHPTCALIKFLELGGHTETGKNKTQSDLQASENKMMEPEYKINWDETKIFCSVEHSCSTIQNMDLE</sequence>
<reference evidence="6 7" key="1">
    <citation type="journal article" date="2018" name="MBio">
        <title>Comparative Genomics Reveals the Core Gene Toolbox for the Fungus-Insect Symbiosis.</title>
        <authorList>
            <person name="Wang Y."/>
            <person name="Stata M."/>
            <person name="Wang W."/>
            <person name="Stajich J.E."/>
            <person name="White M.M."/>
            <person name="Moncalvo J.M."/>
        </authorList>
    </citation>
    <scope>NUCLEOTIDE SEQUENCE [LARGE SCALE GENOMIC DNA]</scope>
    <source>
        <strain evidence="6 7">AUS-126-30</strain>
    </source>
</reference>
<accession>A0A2U1J7H0</accession>
<evidence type="ECO:0008006" key="8">
    <source>
        <dbReference type="Google" id="ProtNLM"/>
    </source>
</evidence>
<evidence type="ECO:0000313" key="6">
    <source>
        <dbReference type="EMBL" id="PWA01052.1"/>
    </source>
</evidence>
<dbReference type="SMART" id="SM00558">
    <property type="entry name" value="JmjC"/>
    <property type="match status" value="1"/>
</dbReference>
<dbReference type="PANTHER" id="PTHR10694:SF7">
    <property type="entry name" value="[HISTONE H3]-TRIMETHYL-L-LYSINE(9) DEMETHYLASE"/>
    <property type="match status" value="1"/>
</dbReference>
<dbReference type="EMBL" id="MBFU01000231">
    <property type="protein sequence ID" value="PWA01052.1"/>
    <property type="molecule type" value="Genomic_DNA"/>
</dbReference>
<gene>
    <name evidence="6" type="ORF">BB558_002848</name>
</gene>
<comment type="subcellular location">
    <subcellularLocation>
        <location evidence="1">Nucleus</location>
    </subcellularLocation>
</comment>
<dbReference type="InterPro" id="IPR011011">
    <property type="entry name" value="Znf_FYVE_PHD"/>
</dbReference>
<dbReference type="AlphaFoldDB" id="A0A2U1J7H0"/>
<feature type="domain" description="JmjC" evidence="5">
    <location>
        <begin position="307"/>
        <end position="469"/>
    </location>
</feature>
<feature type="compositionally biased region" description="Polar residues" evidence="3">
    <location>
        <begin position="7"/>
        <end position="30"/>
    </location>
</feature>
<evidence type="ECO:0000313" key="7">
    <source>
        <dbReference type="Proteomes" id="UP000245591"/>
    </source>
</evidence>
<evidence type="ECO:0000259" key="5">
    <source>
        <dbReference type="PROSITE" id="PS51184"/>
    </source>
</evidence>
<evidence type="ECO:0000256" key="1">
    <source>
        <dbReference type="ARBA" id="ARBA00004123"/>
    </source>
</evidence>
<keyword evidence="7" id="KW-1185">Reference proteome</keyword>
<dbReference type="InterPro" id="IPR003347">
    <property type="entry name" value="JmjC_dom"/>
</dbReference>
<dbReference type="SUPFAM" id="SSF57903">
    <property type="entry name" value="FYVE/PHD zinc finger"/>
    <property type="match status" value="1"/>
</dbReference>
<comment type="caution">
    <text evidence="6">The sequence shown here is derived from an EMBL/GenBank/DDBJ whole genome shotgun (WGS) entry which is preliminary data.</text>
</comment>
<dbReference type="Proteomes" id="UP000245591">
    <property type="component" value="Unassembled WGS sequence"/>
</dbReference>
<dbReference type="InterPro" id="IPR003349">
    <property type="entry name" value="JmjN"/>
</dbReference>
<dbReference type="Gene3D" id="3.30.40.10">
    <property type="entry name" value="Zinc/RING finger domain, C3HC4 (zinc finger)"/>
    <property type="match status" value="1"/>
</dbReference>
<name>A0A2U1J7H0_SMIAN</name>
<dbReference type="PROSITE" id="PS51183">
    <property type="entry name" value="JMJN"/>
    <property type="match status" value="1"/>
</dbReference>
<dbReference type="PANTHER" id="PTHR10694">
    <property type="entry name" value="LYSINE-SPECIFIC DEMETHYLASE"/>
    <property type="match status" value="1"/>
</dbReference>
<dbReference type="GO" id="GO:0000785">
    <property type="term" value="C:chromatin"/>
    <property type="evidence" value="ECO:0007669"/>
    <property type="project" value="TreeGrafter"/>
</dbReference>
<feature type="compositionally biased region" description="Polar residues" evidence="3">
    <location>
        <begin position="515"/>
        <end position="528"/>
    </location>
</feature>
<dbReference type="GO" id="GO:0032454">
    <property type="term" value="F:histone H3K9 demethylase activity"/>
    <property type="evidence" value="ECO:0007669"/>
    <property type="project" value="TreeGrafter"/>
</dbReference>
<protein>
    <recommendedName>
        <fullName evidence="8">[Histone H3]-trimethyl-L-lysine(9) demethylase</fullName>
    </recommendedName>
</protein>
<organism evidence="6 7">
    <name type="scientific">Smittium angustum</name>
    <dbReference type="NCBI Taxonomy" id="133377"/>
    <lineage>
        <taxon>Eukaryota</taxon>
        <taxon>Fungi</taxon>
        <taxon>Fungi incertae sedis</taxon>
        <taxon>Zoopagomycota</taxon>
        <taxon>Kickxellomycotina</taxon>
        <taxon>Harpellomycetes</taxon>
        <taxon>Harpellales</taxon>
        <taxon>Legeriomycetaceae</taxon>
        <taxon>Smittium</taxon>
    </lineage>
</organism>
<dbReference type="SUPFAM" id="SSF51197">
    <property type="entry name" value="Clavaminate synthase-like"/>
    <property type="match status" value="1"/>
</dbReference>
<proteinExistence type="predicted"/>
<dbReference type="GO" id="GO:0010468">
    <property type="term" value="P:regulation of gene expression"/>
    <property type="evidence" value="ECO:0007669"/>
    <property type="project" value="TreeGrafter"/>
</dbReference>
<evidence type="ECO:0000259" key="4">
    <source>
        <dbReference type="PROSITE" id="PS51183"/>
    </source>
</evidence>